<evidence type="ECO:0000259" key="2">
    <source>
        <dbReference type="Pfam" id="PF13456"/>
    </source>
</evidence>
<dbReference type="AlphaFoldDB" id="A0A835HL40"/>
<dbReference type="InterPro" id="IPR053151">
    <property type="entry name" value="RNase_H-like"/>
</dbReference>
<reference evidence="3 4" key="1">
    <citation type="submission" date="2020-10" db="EMBL/GenBank/DDBJ databases">
        <title>The Coptis chinensis genome and diversification of protoberbering-type alkaloids.</title>
        <authorList>
            <person name="Wang B."/>
            <person name="Shu S."/>
            <person name="Song C."/>
            <person name="Liu Y."/>
        </authorList>
    </citation>
    <scope>NUCLEOTIDE SEQUENCE [LARGE SCALE GENOMIC DNA]</scope>
    <source>
        <strain evidence="3">HL-2020</strain>
        <tissue evidence="3">Leaf</tissue>
    </source>
</reference>
<dbReference type="EMBL" id="JADFTS010000006">
    <property type="protein sequence ID" value="KAF9600319.1"/>
    <property type="molecule type" value="Genomic_DNA"/>
</dbReference>
<dbReference type="Proteomes" id="UP000631114">
    <property type="component" value="Unassembled WGS sequence"/>
</dbReference>
<dbReference type="PANTHER" id="PTHR47723">
    <property type="entry name" value="OS05G0353850 PROTEIN"/>
    <property type="match status" value="1"/>
</dbReference>
<dbReference type="SUPFAM" id="SSF53098">
    <property type="entry name" value="Ribonuclease H-like"/>
    <property type="match status" value="1"/>
</dbReference>
<gene>
    <name evidence="3" type="ORF">IFM89_006632</name>
</gene>
<feature type="domain" description="RNase H type-1" evidence="2">
    <location>
        <begin position="48"/>
        <end position="113"/>
    </location>
</feature>
<evidence type="ECO:0000256" key="1">
    <source>
        <dbReference type="SAM" id="MobiDB-lite"/>
    </source>
</evidence>
<dbReference type="OrthoDB" id="1746033at2759"/>
<accession>A0A835HL40</accession>
<evidence type="ECO:0000313" key="3">
    <source>
        <dbReference type="EMBL" id="KAF9600319.1"/>
    </source>
</evidence>
<feature type="region of interest" description="Disordered" evidence="1">
    <location>
        <begin position="22"/>
        <end position="42"/>
    </location>
</feature>
<dbReference type="InterPro" id="IPR012337">
    <property type="entry name" value="RNaseH-like_sf"/>
</dbReference>
<evidence type="ECO:0000313" key="4">
    <source>
        <dbReference type="Proteomes" id="UP000631114"/>
    </source>
</evidence>
<dbReference type="Gene3D" id="3.30.420.10">
    <property type="entry name" value="Ribonuclease H-like superfamily/Ribonuclease H"/>
    <property type="match status" value="1"/>
</dbReference>
<dbReference type="InterPro" id="IPR002156">
    <property type="entry name" value="RNaseH_domain"/>
</dbReference>
<protein>
    <recommendedName>
        <fullName evidence="2">RNase H type-1 domain-containing protein</fullName>
    </recommendedName>
</protein>
<sequence>MKIGFGEMRKWLENPRERDNWKGKRTLERRTRDGQSERPLGGRARAVSYGGMARDEHGHVVFAFTRGGNVQSVLFQELKAVEIGISLCITQDYTKVVVASDSLRAIWILKEIEQPPWTCWNLRDQSAGATHLTNSHIKGILMEFDAIEDCTMECANDIKKYTTKVNSRRVYVFLASLDSHLDGVRGRVLAIKPLPDIQSVYAMVCAEVNY</sequence>
<feature type="compositionally biased region" description="Basic and acidic residues" evidence="1">
    <location>
        <begin position="22"/>
        <end position="36"/>
    </location>
</feature>
<dbReference type="InterPro" id="IPR036397">
    <property type="entry name" value="RNaseH_sf"/>
</dbReference>
<dbReference type="PANTHER" id="PTHR47723:SF19">
    <property type="entry name" value="POLYNUCLEOTIDYL TRANSFERASE, RIBONUCLEASE H-LIKE SUPERFAMILY PROTEIN"/>
    <property type="match status" value="1"/>
</dbReference>
<dbReference type="GO" id="GO:0003676">
    <property type="term" value="F:nucleic acid binding"/>
    <property type="evidence" value="ECO:0007669"/>
    <property type="project" value="InterPro"/>
</dbReference>
<proteinExistence type="predicted"/>
<dbReference type="GO" id="GO:0004523">
    <property type="term" value="F:RNA-DNA hybrid ribonuclease activity"/>
    <property type="evidence" value="ECO:0007669"/>
    <property type="project" value="InterPro"/>
</dbReference>
<dbReference type="Pfam" id="PF13456">
    <property type="entry name" value="RVT_3"/>
    <property type="match status" value="1"/>
</dbReference>
<keyword evidence="4" id="KW-1185">Reference proteome</keyword>
<comment type="caution">
    <text evidence="3">The sequence shown here is derived from an EMBL/GenBank/DDBJ whole genome shotgun (WGS) entry which is preliminary data.</text>
</comment>
<organism evidence="3 4">
    <name type="scientific">Coptis chinensis</name>
    <dbReference type="NCBI Taxonomy" id="261450"/>
    <lineage>
        <taxon>Eukaryota</taxon>
        <taxon>Viridiplantae</taxon>
        <taxon>Streptophyta</taxon>
        <taxon>Embryophyta</taxon>
        <taxon>Tracheophyta</taxon>
        <taxon>Spermatophyta</taxon>
        <taxon>Magnoliopsida</taxon>
        <taxon>Ranunculales</taxon>
        <taxon>Ranunculaceae</taxon>
        <taxon>Coptidoideae</taxon>
        <taxon>Coptis</taxon>
    </lineage>
</organism>
<name>A0A835HL40_9MAGN</name>